<organism evidence="1 2">
    <name type="scientific">Histophilus somni</name>
    <name type="common">Haemophilus somnus</name>
    <dbReference type="NCBI Taxonomy" id="731"/>
    <lineage>
        <taxon>Bacteria</taxon>
        <taxon>Pseudomonadati</taxon>
        <taxon>Pseudomonadota</taxon>
        <taxon>Gammaproteobacteria</taxon>
        <taxon>Pasteurellales</taxon>
        <taxon>Pasteurellaceae</taxon>
        <taxon>Histophilus</taxon>
    </lineage>
</organism>
<protein>
    <submittedName>
        <fullName evidence="1">Uncharacterized protein</fullName>
    </submittedName>
</protein>
<evidence type="ECO:0000313" key="2">
    <source>
        <dbReference type="Proteomes" id="UP000297565"/>
    </source>
</evidence>
<dbReference type="EMBL" id="SNRV01000054">
    <property type="protein sequence ID" value="TEW26471.1"/>
    <property type="molecule type" value="Genomic_DNA"/>
</dbReference>
<sequence length="83" mass="10125">MKLDGNFWSHCQFTLTESGEFNIQFAYIPKEDSWNMLYMKGISDLTEEETKEYYIPLEIWRDRVNRKEEIYAKFPIKSMEEIK</sequence>
<accession>A0AAX2S0X7</accession>
<dbReference type="SUPFAM" id="SSF160424">
    <property type="entry name" value="BH3703-like"/>
    <property type="match status" value="1"/>
</dbReference>
<comment type="caution">
    <text evidence="1">The sequence shown here is derived from an EMBL/GenBank/DDBJ whole genome shotgun (WGS) entry which is preliminary data.</text>
</comment>
<dbReference type="InterPro" id="IPR036170">
    <property type="entry name" value="YezG-like_sf"/>
</dbReference>
<evidence type="ECO:0000313" key="1">
    <source>
        <dbReference type="EMBL" id="TEW26471.1"/>
    </source>
</evidence>
<dbReference type="AlphaFoldDB" id="A0AAX2S0X7"/>
<gene>
    <name evidence="1" type="ORF">E2R48_10335</name>
</gene>
<proteinExistence type="predicted"/>
<name>A0AAX2S0X7_HISSO</name>
<dbReference type="Proteomes" id="UP000297565">
    <property type="component" value="Unassembled WGS sequence"/>
</dbReference>
<reference evidence="1 2" key="1">
    <citation type="submission" date="2019-03" db="EMBL/GenBank/DDBJ databases">
        <title>Horizontal Gene Transfer Machinery in Histophilus somni.</title>
        <authorList>
            <person name="Mostafa Nazari M."/>
            <person name="Liljebjelke K."/>
        </authorList>
    </citation>
    <scope>NUCLEOTIDE SEQUENCE [LARGE SCALE GENOMIC DNA]</scope>
    <source>
        <strain evidence="1 2">UOC-EPH-KLM-04</strain>
    </source>
</reference>